<evidence type="ECO:0000256" key="4">
    <source>
        <dbReference type="ARBA" id="ARBA00022723"/>
    </source>
</evidence>
<dbReference type="Pfam" id="PF13639">
    <property type="entry name" value="zf-RING_2"/>
    <property type="match status" value="1"/>
</dbReference>
<dbReference type="InterPro" id="IPR013083">
    <property type="entry name" value="Znf_RING/FYVE/PHD"/>
</dbReference>
<evidence type="ECO:0000256" key="8">
    <source>
        <dbReference type="PROSITE-ProRule" id="PRU00175"/>
    </source>
</evidence>
<gene>
    <name evidence="10" type="ORF">Tci_058037</name>
</gene>
<evidence type="ECO:0000256" key="2">
    <source>
        <dbReference type="ARBA" id="ARBA00012483"/>
    </source>
</evidence>
<keyword evidence="3" id="KW-0808">Transferase</keyword>
<dbReference type="PANTHER" id="PTHR22937">
    <property type="entry name" value="E3 UBIQUITIN-PROTEIN LIGASE RNF165"/>
    <property type="match status" value="1"/>
</dbReference>
<keyword evidence="5 8" id="KW-0863">Zinc-finger</keyword>
<evidence type="ECO:0000256" key="3">
    <source>
        <dbReference type="ARBA" id="ARBA00022679"/>
    </source>
</evidence>
<dbReference type="GO" id="GO:0061630">
    <property type="term" value="F:ubiquitin protein ligase activity"/>
    <property type="evidence" value="ECO:0007669"/>
    <property type="project" value="UniProtKB-EC"/>
</dbReference>
<evidence type="ECO:0000256" key="1">
    <source>
        <dbReference type="ARBA" id="ARBA00000900"/>
    </source>
</evidence>
<accession>A0A6L2NKT2</accession>
<evidence type="ECO:0000259" key="9">
    <source>
        <dbReference type="PROSITE" id="PS50089"/>
    </source>
</evidence>
<evidence type="ECO:0000256" key="6">
    <source>
        <dbReference type="ARBA" id="ARBA00022786"/>
    </source>
</evidence>
<dbReference type="EMBL" id="BKCJ010009241">
    <property type="protein sequence ID" value="GEU86059.1"/>
    <property type="molecule type" value="Genomic_DNA"/>
</dbReference>
<reference evidence="10" key="1">
    <citation type="journal article" date="2019" name="Sci. Rep.">
        <title>Draft genome of Tanacetum cinerariifolium, the natural source of mosquito coil.</title>
        <authorList>
            <person name="Yamashiro T."/>
            <person name="Shiraishi A."/>
            <person name="Satake H."/>
            <person name="Nakayama K."/>
        </authorList>
    </citation>
    <scope>NUCLEOTIDE SEQUENCE</scope>
</reference>
<organism evidence="10">
    <name type="scientific">Tanacetum cinerariifolium</name>
    <name type="common">Dalmatian daisy</name>
    <name type="synonym">Chrysanthemum cinerariifolium</name>
    <dbReference type="NCBI Taxonomy" id="118510"/>
    <lineage>
        <taxon>Eukaryota</taxon>
        <taxon>Viridiplantae</taxon>
        <taxon>Streptophyta</taxon>
        <taxon>Embryophyta</taxon>
        <taxon>Tracheophyta</taxon>
        <taxon>Spermatophyta</taxon>
        <taxon>Magnoliopsida</taxon>
        <taxon>eudicotyledons</taxon>
        <taxon>Gunneridae</taxon>
        <taxon>Pentapetalae</taxon>
        <taxon>asterids</taxon>
        <taxon>campanulids</taxon>
        <taxon>Asterales</taxon>
        <taxon>Asteraceae</taxon>
        <taxon>Asteroideae</taxon>
        <taxon>Anthemideae</taxon>
        <taxon>Anthemidinae</taxon>
        <taxon>Tanacetum</taxon>
    </lineage>
</organism>
<proteinExistence type="predicted"/>
<feature type="domain" description="RING-type" evidence="9">
    <location>
        <begin position="241"/>
        <end position="282"/>
    </location>
</feature>
<dbReference type="AlphaFoldDB" id="A0A6L2NKT2"/>
<dbReference type="GO" id="GO:0008270">
    <property type="term" value="F:zinc ion binding"/>
    <property type="evidence" value="ECO:0007669"/>
    <property type="project" value="UniProtKB-KW"/>
</dbReference>
<evidence type="ECO:0000256" key="5">
    <source>
        <dbReference type="ARBA" id="ARBA00022771"/>
    </source>
</evidence>
<dbReference type="InterPro" id="IPR045191">
    <property type="entry name" value="MBR1/2-like"/>
</dbReference>
<dbReference type="EC" id="2.3.2.27" evidence="2"/>
<dbReference type="PANTHER" id="PTHR22937:SF122">
    <property type="entry name" value="RING-TYPE E3 UBIQUITIN TRANSFERASE"/>
    <property type="match status" value="1"/>
</dbReference>
<evidence type="ECO:0000313" key="10">
    <source>
        <dbReference type="EMBL" id="GEU86059.1"/>
    </source>
</evidence>
<dbReference type="InterPro" id="IPR001841">
    <property type="entry name" value="Znf_RING"/>
</dbReference>
<keyword evidence="7" id="KW-0862">Zinc</keyword>
<comment type="caution">
    <text evidence="10">The sequence shown here is derived from an EMBL/GenBank/DDBJ whole genome shotgun (WGS) entry which is preliminary data.</text>
</comment>
<comment type="catalytic activity">
    <reaction evidence="1">
        <text>S-ubiquitinyl-[E2 ubiquitin-conjugating enzyme]-L-cysteine + [acceptor protein]-L-lysine = [E2 ubiquitin-conjugating enzyme]-L-cysteine + N(6)-ubiquitinyl-[acceptor protein]-L-lysine.</text>
        <dbReference type="EC" id="2.3.2.27"/>
    </reaction>
</comment>
<dbReference type="PROSITE" id="PS50089">
    <property type="entry name" value="ZF_RING_2"/>
    <property type="match status" value="1"/>
</dbReference>
<dbReference type="SMART" id="SM00184">
    <property type="entry name" value="RING"/>
    <property type="match status" value="1"/>
</dbReference>
<protein>
    <recommendedName>
        <fullName evidence="2">RING-type E3 ubiquitin transferase</fullName>
        <ecNumber evidence="2">2.3.2.27</ecNumber>
    </recommendedName>
</protein>
<keyword evidence="4" id="KW-0479">Metal-binding</keyword>
<dbReference type="Gene3D" id="3.30.40.10">
    <property type="entry name" value="Zinc/RING finger domain, C3HC4 (zinc finger)"/>
    <property type="match status" value="1"/>
</dbReference>
<sequence>MEQEENTRKSNKKGQFLRFKGLGCTAPAQVSVPTMIRSSATWEGKKLRKKPVKDVWCGPGSGLSTDVDCVVSSRRNNNNNININNNVGVVVSGRGKIDVEKINNLRERGSCSGRRMVHPEEDLPFFDTDSGIPRDHRLHVFGSRHHRHLRHRAPHGLSEIVTLQGSLLMGGRLDHDQYRDWRLDVDNMSYEELLELGDKIGYVCTGLREDEIRRCVRKAKPPVVSEDKSSSRIPTEMQWKCTVCQEEYEEEDEIGKLDCGHFYHMCCIKQWLAQKKTCPICKAEAAVKSQQQAG</sequence>
<evidence type="ECO:0000256" key="7">
    <source>
        <dbReference type="ARBA" id="ARBA00022833"/>
    </source>
</evidence>
<dbReference type="SUPFAM" id="SSF57850">
    <property type="entry name" value="RING/U-box"/>
    <property type="match status" value="1"/>
</dbReference>
<name>A0A6L2NKT2_TANCI</name>
<keyword evidence="6" id="KW-0833">Ubl conjugation pathway</keyword>